<feature type="region of interest" description="Disordered" evidence="1">
    <location>
        <begin position="39"/>
        <end position="72"/>
    </location>
</feature>
<proteinExistence type="predicted"/>
<comment type="caution">
    <text evidence="2">The sequence shown here is derived from an EMBL/GenBank/DDBJ whole genome shotgun (WGS) entry which is preliminary data.</text>
</comment>
<feature type="region of interest" description="Disordered" evidence="1">
    <location>
        <begin position="119"/>
        <end position="147"/>
    </location>
</feature>
<dbReference type="Proteomes" id="UP000253664">
    <property type="component" value="Unassembled WGS sequence"/>
</dbReference>
<reference evidence="2 3" key="1">
    <citation type="journal article" date="2015" name="BMC Genomics">
        <title>Insights from the genome of Ophiocordyceps polyrhachis-furcata to pathogenicity and host specificity in insect fungi.</title>
        <authorList>
            <person name="Wichadakul D."/>
            <person name="Kobmoo N."/>
            <person name="Ingsriswang S."/>
            <person name="Tangphatsornruang S."/>
            <person name="Chantasingh D."/>
            <person name="Luangsa-ard J.J."/>
            <person name="Eurwilaichitr L."/>
        </authorList>
    </citation>
    <scope>NUCLEOTIDE SEQUENCE [LARGE SCALE GENOMIC DNA]</scope>
    <source>
        <strain evidence="2 3">BCC 54312</strain>
    </source>
</reference>
<sequence>GLAEDIPRKRVVSAPQSSQGTVPKRQGFQRYNVALGHVGPSRCSRRADDDWEMDGRASRTAPPDSGRGDEAKGDFRIPPYVFLSFFHDMAAVEVTVTTATSSFLLPLLLFIPLLPPFDNDDDDDDDDDHDDDRDREREVDVIGLHLP</sequence>
<evidence type="ECO:0000313" key="2">
    <source>
        <dbReference type="EMBL" id="RCI10157.1"/>
    </source>
</evidence>
<gene>
    <name evidence="2" type="ORF">L249_8591</name>
</gene>
<name>A0A367L6V1_9HYPO</name>
<evidence type="ECO:0000256" key="1">
    <source>
        <dbReference type="SAM" id="MobiDB-lite"/>
    </source>
</evidence>
<evidence type="ECO:0000313" key="3">
    <source>
        <dbReference type="Proteomes" id="UP000253664"/>
    </source>
</evidence>
<feature type="region of interest" description="Disordered" evidence="1">
    <location>
        <begin position="1"/>
        <end position="26"/>
    </location>
</feature>
<feature type="compositionally biased region" description="Basic and acidic residues" evidence="1">
    <location>
        <begin position="45"/>
        <end position="57"/>
    </location>
</feature>
<dbReference type="OrthoDB" id="10529784at2759"/>
<feature type="compositionally biased region" description="Acidic residues" evidence="1">
    <location>
        <begin position="119"/>
        <end position="131"/>
    </location>
</feature>
<keyword evidence="3" id="KW-1185">Reference proteome</keyword>
<protein>
    <submittedName>
        <fullName evidence="2">Uncharacterized protein</fullName>
    </submittedName>
</protein>
<accession>A0A367L6V1</accession>
<feature type="non-terminal residue" evidence="2">
    <location>
        <position position="1"/>
    </location>
</feature>
<dbReference type="EMBL" id="LKCN02000013">
    <property type="protein sequence ID" value="RCI10157.1"/>
    <property type="molecule type" value="Genomic_DNA"/>
</dbReference>
<dbReference type="AlphaFoldDB" id="A0A367L6V1"/>
<organism evidence="2 3">
    <name type="scientific">Ophiocordyceps polyrhachis-furcata BCC 54312</name>
    <dbReference type="NCBI Taxonomy" id="1330021"/>
    <lineage>
        <taxon>Eukaryota</taxon>
        <taxon>Fungi</taxon>
        <taxon>Dikarya</taxon>
        <taxon>Ascomycota</taxon>
        <taxon>Pezizomycotina</taxon>
        <taxon>Sordariomycetes</taxon>
        <taxon>Hypocreomycetidae</taxon>
        <taxon>Hypocreales</taxon>
        <taxon>Ophiocordycipitaceae</taxon>
        <taxon>Ophiocordyceps</taxon>
    </lineage>
</organism>